<evidence type="ECO:0000256" key="2">
    <source>
        <dbReference type="ARBA" id="ARBA00023295"/>
    </source>
</evidence>
<dbReference type="InterPro" id="IPR017853">
    <property type="entry name" value="GH"/>
</dbReference>
<dbReference type="EMBL" id="MEWG01000008">
    <property type="protein sequence ID" value="OGC78045.1"/>
    <property type="molecule type" value="Genomic_DNA"/>
</dbReference>
<proteinExistence type="predicted"/>
<dbReference type="InterPro" id="IPR051887">
    <property type="entry name" value="GH18_Domain-Containing"/>
</dbReference>
<protein>
    <recommendedName>
        <fullName evidence="3">GH18 domain-containing protein</fullName>
    </recommendedName>
</protein>
<dbReference type="SUPFAM" id="SSF51445">
    <property type="entry name" value="(Trans)glycosidases"/>
    <property type="match status" value="1"/>
</dbReference>
<dbReference type="GO" id="GO:0009313">
    <property type="term" value="P:oligosaccharide catabolic process"/>
    <property type="evidence" value="ECO:0007669"/>
    <property type="project" value="TreeGrafter"/>
</dbReference>
<dbReference type="GO" id="GO:0016798">
    <property type="term" value="F:hydrolase activity, acting on glycosyl bonds"/>
    <property type="evidence" value="ECO:0007669"/>
    <property type="project" value="UniProtKB-KW"/>
</dbReference>
<dbReference type="AlphaFoldDB" id="A0A1F4X8L8"/>
<dbReference type="PANTHER" id="PTHR46290">
    <property type="entry name" value="DI-N-ACETYLCHITOBIASE"/>
    <property type="match status" value="1"/>
</dbReference>
<name>A0A1F4X8L8_UNCKA</name>
<dbReference type="GO" id="GO:0008061">
    <property type="term" value="F:chitin binding"/>
    <property type="evidence" value="ECO:0007669"/>
    <property type="project" value="InterPro"/>
</dbReference>
<dbReference type="Gene3D" id="3.10.50.10">
    <property type="match status" value="1"/>
</dbReference>
<dbReference type="SMART" id="SM00636">
    <property type="entry name" value="Glyco_18"/>
    <property type="match status" value="1"/>
</dbReference>
<evidence type="ECO:0000313" key="5">
    <source>
        <dbReference type="Proteomes" id="UP000176815"/>
    </source>
</evidence>
<dbReference type="PANTHER" id="PTHR46290:SF1">
    <property type="entry name" value="DI-N-ACETYLCHITOBIASE"/>
    <property type="match status" value="1"/>
</dbReference>
<accession>A0A1F4X8L8</accession>
<dbReference type="Pfam" id="PF00704">
    <property type="entry name" value="Glyco_hydro_18"/>
    <property type="match status" value="1"/>
</dbReference>
<sequence>MDSVKLARILIGLVLISASAFILYGTYLVKAGTFESYTVLSPISKSANIFSFFKKTTRPEKIVYGYLPYWALDDAEYIQMDKITDIAYFGVYLNEDGTFMTTLDDGTAEPGYNNWRNNEDLTALISTAQSSGVRVSLTVISHVDEKSDKFLDCKACWSTFAANLKSELNYHKIKDVNLNFEYVELTEDAKANQYTEFVKFLSEDLDRTYGNSFLVVSTFADSLVKPRVTKIADLGKVSDALFIMGYDFHRPSSDNAGPVAPIDGIDVHAEYDIRTMIKDYLANSPSNKLILGVPYYGYNWVVESSQEYAKRIEGNDNIGYSQSQTYAAIMDTILETGPEIKWDELGKTPYFVYQSPETGSTRQVYFENVDSLSEKYDLVLQNDLAGVGIWALGYDGGYQELWDLLQISFGLN</sequence>
<keyword evidence="1" id="KW-0378">Hydrolase</keyword>
<feature type="domain" description="GH18" evidence="3">
    <location>
        <begin position="61"/>
        <end position="412"/>
    </location>
</feature>
<dbReference type="PROSITE" id="PS51910">
    <property type="entry name" value="GH18_2"/>
    <property type="match status" value="1"/>
</dbReference>
<evidence type="ECO:0000313" key="4">
    <source>
        <dbReference type="EMBL" id="OGC78045.1"/>
    </source>
</evidence>
<reference evidence="4 5" key="1">
    <citation type="journal article" date="2016" name="Nat. Commun.">
        <title>Thousands of microbial genomes shed light on interconnected biogeochemical processes in an aquifer system.</title>
        <authorList>
            <person name="Anantharaman K."/>
            <person name="Brown C.T."/>
            <person name="Hug L.A."/>
            <person name="Sharon I."/>
            <person name="Castelle C.J."/>
            <person name="Probst A.J."/>
            <person name="Thomas B.C."/>
            <person name="Singh A."/>
            <person name="Wilkins M.J."/>
            <person name="Karaoz U."/>
            <person name="Brodie E.L."/>
            <person name="Williams K.H."/>
            <person name="Hubbard S.S."/>
            <person name="Banfield J.F."/>
        </authorList>
    </citation>
    <scope>NUCLEOTIDE SEQUENCE [LARGE SCALE GENOMIC DNA]</scope>
</reference>
<dbReference type="Proteomes" id="UP000176815">
    <property type="component" value="Unassembled WGS sequence"/>
</dbReference>
<dbReference type="InterPro" id="IPR029070">
    <property type="entry name" value="Chitinase_insertion_sf"/>
</dbReference>
<dbReference type="InterPro" id="IPR001223">
    <property type="entry name" value="Glyco_hydro18_cat"/>
</dbReference>
<comment type="caution">
    <text evidence="4">The sequence shown here is derived from an EMBL/GenBank/DDBJ whole genome shotgun (WGS) entry which is preliminary data.</text>
</comment>
<evidence type="ECO:0000256" key="1">
    <source>
        <dbReference type="ARBA" id="ARBA00022801"/>
    </source>
</evidence>
<gene>
    <name evidence="4" type="ORF">A2619_03120</name>
</gene>
<keyword evidence="2" id="KW-0326">Glycosidase</keyword>
<organism evidence="4 5">
    <name type="scientific">candidate division WWE3 bacterium RIFOXYD1_FULL_39_9</name>
    <dbReference type="NCBI Taxonomy" id="1802649"/>
    <lineage>
        <taxon>Bacteria</taxon>
        <taxon>Katanobacteria</taxon>
    </lineage>
</organism>
<evidence type="ECO:0000259" key="3">
    <source>
        <dbReference type="PROSITE" id="PS51910"/>
    </source>
</evidence>
<dbReference type="Gene3D" id="3.20.20.80">
    <property type="entry name" value="Glycosidases"/>
    <property type="match status" value="1"/>
</dbReference>
<dbReference type="InterPro" id="IPR011583">
    <property type="entry name" value="Chitinase_II/V-like_cat"/>
</dbReference>